<evidence type="ECO:0000313" key="1">
    <source>
        <dbReference type="EMBL" id="MBB6110292.1"/>
    </source>
</evidence>
<evidence type="ECO:0000313" key="2">
    <source>
        <dbReference type="Proteomes" id="UP000541583"/>
    </source>
</evidence>
<dbReference type="EMBL" id="JACHCB010000007">
    <property type="protein sequence ID" value="MBB6110292.1"/>
    <property type="molecule type" value="Genomic_DNA"/>
</dbReference>
<comment type="caution">
    <text evidence="1">The sequence shown here is derived from an EMBL/GenBank/DDBJ whole genome shotgun (WGS) entry which is preliminary data.</text>
</comment>
<protein>
    <submittedName>
        <fullName evidence="1">Uncharacterized protein</fullName>
    </submittedName>
</protein>
<dbReference type="RefSeq" id="WP_076373825.1">
    <property type="nucleotide sequence ID" value="NZ_FTMG01000006.1"/>
</dbReference>
<sequence>MIGLQEMILIGEIVLQSKIAKRAAERLRTAHENFDHVETWCSIQSILVAAGNVSKVLWPSDKYKIRGQKLRQILKIEKNNPLSVRKFRNHFEHYDERIEDYFECNTQGAYIDLAMNPSLTSGIFGDVPLKTHRGYNSFNNTLVFRDETLDLNEILIALDNVLNNCKSYSRTVS</sequence>
<organism evidence="1 2">
    <name type="scientific">Mucilaginibacter lappiensis</name>
    <dbReference type="NCBI Taxonomy" id="354630"/>
    <lineage>
        <taxon>Bacteria</taxon>
        <taxon>Pseudomonadati</taxon>
        <taxon>Bacteroidota</taxon>
        <taxon>Sphingobacteriia</taxon>
        <taxon>Sphingobacteriales</taxon>
        <taxon>Sphingobacteriaceae</taxon>
        <taxon>Mucilaginibacter</taxon>
    </lineage>
</organism>
<proteinExistence type="predicted"/>
<reference evidence="1 2" key="1">
    <citation type="submission" date="2020-08" db="EMBL/GenBank/DDBJ databases">
        <title>Genomic Encyclopedia of Type Strains, Phase IV (KMG-V): Genome sequencing to study the core and pangenomes of soil and plant-associated prokaryotes.</title>
        <authorList>
            <person name="Whitman W."/>
        </authorList>
    </citation>
    <scope>NUCLEOTIDE SEQUENCE [LARGE SCALE GENOMIC DNA]</scope>
    <source>
        <strain evidence="1 2">ANJLi2</strain>
    </source>
</reference>
<keyword evidence="2" id="KW-1185">Reference proteome</keyword>
<accession>A0ABR6PKJ6</accession>
<dbReference type="Proteomes" id="UP000541583">
    <property type="component" value="Unassembled WGS sequence"/>
</dbReference>
<name>A0ABR6PKJ6_9SPHI</name>
<gene>
    <name evidence="1" type="ORF">HDF23_003048</name>
</gene>